<dbReference type="NCBIfam" id="TIGR01429">
    <property type="entry name" value="AMP_deaminase"/>
    <property type="match status" value="1"/>
</dbReference>
<feature type="binding site" evidence="10">
    <location>
        <position position="778"/>
    </location>
    <ligand>
        <name>substrate</name>
    </ligand>
</feature>
<feature type="binding site" evidence="10">
    <location>
        <position position="509"/>
    </location>
    <ligand>
        <name>substrate</name>
    </ligand>
</feature>
<dbReference type="FunFam" id="3.20.20.140:FF:000035">
    <property type="entry name" value="Probable amp deaminase"/>
    <property type="match status" value="1"/>
</dbReference>
<keyword evidence="4 11" id="KW-0479">Metal-binding</keyword>
<proteinExistence type="inferred from homology"/>
<dbReference type="PROSITE" id="PS00485">
    <property type="entry name" value="A_DEAMINASE"/>
    <property type="match status" value="1"/>
</dbReference>
<comment type="similarity">
    <text evidence="2">Belongs to the metallo-dependent hydrolases superfamily. Adenosine and AMP deaminases family.</text>
</comment>
<keyword evidence="13" id="KW-0472">Membrane</keyword>
<keyword evidence="7" id="KW-0546">Nucleotide metabolism</keyword>
<feature type="active site" description="Proton acceptor" evidence="9">
    <location>
        <position position="797"/>
    </location>
</feature>
<dbReference type="Gene3D" id="4.10.800.20">
    <property type="match status" value="1"/>
</dbReference>
<dbReference type="InterPro" id="IPR006329">
    <property type="entry name" value="AMPD"/>
</dbReference>
<accession>A0A1D1ZXV4</accession>
<dbReference type="Gene3D" id="3.20.20.140">
    <property type="entry name" value="Metal-dependent hydrolases"/>
    <property type="match status" value="1"/>
</dbReference>
<evidence type="ECO:0000256" key="7">
    <source>
        <dbReference type="ARBA" id="ARBA00023080"/>
    </source>
</evidence>
<dbReference type="EC" id="3.5.4.6" evidence="3"/>
<comment type="cofactor">
    <cofactor evidence="11">
        <name>Zn(2+)</name>
        <dbReference type="ChEBI" id="CHEBI:29105"/>
    </cofactor>
    <text evidence="11">Binds 1 zinc ion per subunit.</text>
</comment>
<dbReference type="CDD" id="cd01319">
    <property type="entry name" value="AMPD"/>
    <property type="match status" value="1"/>
</dbReference>
<comment type="catalytic activity">
    <reaction evidence="8">
        <text>AMP + H2O + H(+) = IMP + NH4(+)</text>
        <dbReference type="Rhea" id="RHEA:14777"/>
        <dbReference type="ChEBI" id="CHEBI:15377"/>
        <dbReference type="ChEBI" id="CHEBI:15378"/>
        <dbReference type="ChEBI" id="CHEBI:28938"/>
        <dbReference type="ChEBI" id="CHEBI:58053"/>
        <dbReference type="ChEBI" id="CHEBI:456215"/>
        <dbReference type="EC" id="3.5.4.6"/>
    </reaction>
</comment>
<evidence type="ECO:0000256" key="12">
    <source>
        <dbReference type="SAM" id="MobiDB-lite"/>
    </source>
</evidence>
<feature type="binding site" evidence="11">
    <location>
        <position position="775"/>
    </location>
    <ligand>
        <name>Zn(2+)</name>
        <dbReference type="ChEBI" id="CHEBI:29105"/>
        <note>catalytic</note>
    </ligand>
</feature>
<name>A0A1D1ZXV4_AUXPR</name>
<keyword evidence="13" id="KW-0812">Transmembrane</keyword>
<dbReference type="GO" id="GO:0046033">
    <property type="term" value="P:AMP metabolic process"/>
    <property type="evidence" value="ECO:0007669"/>
    <property type="project" value="TreeGrafter"/>
</dbReference>
<gene>
    <name evidence="14" type="ORF">g.38970</name>
</gene>
<dbReference type="GO" id="GO:0003876">
    <property type="term" value="F:AMP deaminase activity"/>
    <property type="evidence" value="ECO:0007669"/>
    <property type="project" value="UniProtKB-EC"/>
</dbReference>
<dbReference type="GO" id="GO:0005829">
    <property type="term" value="C:cytosol"/>
    <property type="evidence" value="ECO:0007669"/>
    <property type="project" value="TreeGrafter"/>
</dbReference>
<evidence type="ECO:0000256" key="13">
    <source>
        <dbReference type="SAM" id="Phobius"/>
    </source>
</evidence>
<feature type="region of interest" description="Disordered" evidence="12">
    <location>
        <begin position="107"/>
        <end position="144"/>
    </location>
</feature>
<keyword evidence="13" id="KW-1133">Transmembrane helix</keyword>
<evidence type="ECO:0000256" key="3">
    <source>
        <dbReference type="ARBA" id="ARBA00012775"/>
    </source>
</evidence>
<dbReference type="PANTHER" id="PTHR11359:SF0">
    <property type="entry name" value="AMP DEAMINASE"/>
    <property type="match status" value="1"/>
</dbReference>
<dbReference type="AlphaFoldDB" id="A0A1D1ZXV4"/>
<reference evidence="14" key="1">
    <citation type="submission" date="2015-08" db="EMBL/GenBank/DDBJ databases">
        <authorList>
            <person name="Babu N.S."/>
            <person name="Beckwith C.J."/>
            <person name="Beseler K.G."/>
            <person name="Brison A."/>
            <person name="Carone J.V."/>
            <person name="Caskin T.P."/>
            <person name="Diamond M."/>
            <person name="Durham M.E."/>
            <person name="Foxe J.M."/>
            <person name="Go M."/>
            <person name="Henderson B.A."/>
            <person name="Jones I.B."/>
            <person name="McGettigan J.A."/>
            <person name="Micheletti S.J."/>
            <person name="Nasrallah M.E."/>
            <person name="Ortiz D."/>
            <person name="Piller C.R."/>
            <person name="Privatt S.R."/>
            <person name="Schneider S.L."/>
            <person name="Sharp S."/>
            <person name="Smith T.C."/>
            <person name="Stanton J.D."/>
            <person name="Ullery H.E."/>
            <person name="Wilson R.J."/>
            <person name="Serrano M.G."/>
            <person name="Buck G."/>
            <person name="Lee V."/>
            <person name="Wang Y."/>
            <person name="Carvalho R."/>
            <person name="Voegtly L."/>
            <person name="Shi R."/>
            <person name="Duckworth R."/>
            <person name="Johnson A."/>
            <person name="Loviza R."/>
            <person name="Walstead R."/>
            <person name="Shah Z."/>
            <person name="Kiflezghi M."/>
            <person name="Wade K."/>
            <person name="Ball S.L."/>
            <person name="Bradley K.W."/>
            <person name="Asai D.J."/>
            <person name="Bowman C.A."/>
            <person name="Russell D.A."/>
            <person name="Pope W.H."/>
            <person name="Jacobs-Sera D."/>
            <person name="Hendrix R.W."/>
            <person name="Hatfull G.F."/>
        </authorList>
    </citation>
    <scope>NUCLEOTIDE SEQUENCE</scope>
</reference>
<dbReference type="InterPro" id="IPR032466">
    <property type="entry name" value="Metal_Hydrolase"/>
</dbReference>
<feature type="binding site" evidence="10">
    <location>
        <begin position="853"/>
        <end position="856"/>
    </location>
    <ligand>
        <name>substrate</name>
    </ligand>
</feature>
<dbReference type="InterPro" id="IPR006650">
    <property type="entry name" value="A/AMP_deam_AS"/>
</dbReference>
<evidence type="ECO:0000256" key="5">
    <source>
        <dbReference type="ARBA" id="ARBA00022801"/>
    </source>
</evidence>
<dbReference type="FunFam" id="4.10.800.20:FF:000001">
    <property type="entry name" value="AMP deaminase"/>
    <property type="match status" value="1"/>
</dbReference>
<evidence type="ECO:0000256" key="4">
    <source>
        <dbReference type="ARBA" id="ARBA00022723"/>
    </source>
</evidence>
<feature type="binding site" evidence="11">
    <location>
        <position position="509"/>
    </location>
    <ligand>
        <name>Zn(2+)</name>
        <dbReference type="ChEBI" id="CHEBI:29105"/>
        <note>catalytic</note>
    </ligand>
</feature>
<evidence type="ECO:0000256" key="8">
    <source>
        <dbReference type="ARBA" id="ARBA00051746"/>
    </source>
</evidence>
<organism evidence="14">
    <name type="scientific">Auxenochlorella protothecoides</name>
    <name type="common">Green microalga</name>
    <name type="synonym">Chlorella protothecoides</name>
    <dbReference type="NCBI Taxonomy" id="3075"/>
    <lineage>
        <taxon>Eukaryota</taxon>
        <taxon>Viridiplantae</taxon>
        <taxon>Chlorophyta</taxon>
        <taxon>core chlorophytes</taxon>
        <taxon>Trebouxiophyceae</taxon>
        <taxon>Chlorellales</taxon>
        <taxon>Chlorellaceae</taxon>
        <taxon>Auxenochlorella</taxon>
    </lineage>
</organism>
<dbReference type="Pfam" id="PF19326">
    <property type="entry name" value="AMP_deaminase"/>
    <property type="match status" value="1"/>
</dbReference>
<dbReference type="PANTHER" id="PTHR11359">
    <property type="entry name" value="AMP DEAMINASE"/>
    <property type="match status" value="1"/>
</dbReference>
<feature type="compositionally biased region" description="Low complexity" evidence="12">
    <location>
        <begin position="57"/>
        <end position="67"/>
    </location>
</feature>
<evidence type="ECO:0000256" key="2">
    <source>
        <dbReference type="ARBA" id="ARBA00006676"/>
    </source>
</evidence>
<evidence type="ECO:0000313" key="14">
    <source>
        <dbReference type="EMBL" id="JAT71780.1"/>
    </source>
</evidence>
<evidence type="ECO:0000256" key="10">
    <source>
        <dbReference type="PIRSR" id="PIRSR606329-2"/>
    </source>
</evidence>
<feature type="region of interest" description="Disordered" evidence="12">
    <location>
        <begin position="48"/>
        <end position="86"/>
    </location>
</feature>
<comment type="pathway">
    <text evidence="1">Purine metabolism; IMP biosynthesis via salvage pathway; IMP from AMP: step 1/1.</text>
</comment>
<protein>
    <recommendedName>
        <fullName evidence="3">AMP deaminase</fullName>
        <ecNumber evidence="3">3.5.4.6</ecNumber>
    </recommendedName>
</protein>
<evidence type="ECO:0000256" key="1">
    <source>
        <dbReference type="ARBA" id="ARBA00004955"/>
    </source>
</evidence>
<evidence type="ECO:0000256" key="6">
    <source>
        <dbReference type="ARBA" id="ARBA00022833"/>
    </source>
</evidence>
<feature type="binding site" evidence="11">
    <location>
        <position position="852"/>
    </location>
    <ligand>
        <name>Zn(2+)</name>
        <dbReference type="ChEBI" id="CHEBI:29105"/>
        <note>catalytic</note>
    </ligand>
</feature>
<dbReference type="SUPFAM" id="SSF51556">
    <property type="entry name" value="Metallo-dependent hydrolases"/>
    <property type="match status" value="1"/>
</dbReference>
<keyword evidence="5" id="KW-0378">Hydrolase</keyword>
<evidence type="ECO:0000256" key="11">
    <source>
        <dbReference type="PIRSR" id="PIRSR606329-3"/>
    </source>
</evidence>
<dbReference type="EMBL" id="GDKF01006842">
    <property type="protein sequence ID" value="JAT71780.1"/>
    <property type="molecule type" value="Transcribed_RNA"/>
</dbReference>
<dbReference type="GO" id="GO:0046872">
    <property type="term" value="F:metal ion binding"/>
    <property type="evidence" value="ECO:0007669"/>
    <property type="project" value="UniProtKB-KW"/>
</dbReference>
<dbReference type="UniPathway" id="UPA00591">
    <property type="reaction ID" value="UER00663"/>
</dbReference>
<sequence length="960" mass="106708">MDSSLRPQSRWETLALGIALGTSVTAVAAYLGYKYGTQSLIERHGGRLNAGRRKSAARAPPSRATSPGVPRSAARRGLELNGGGSGDGMDMVEAAAARAYYEAGASLTRPSSRAAPPNGHPRTRVSNEASPALADPIRRPNSRPAMVIAPTPALNAEGGDTTEYYATDADGMAHFPHPPTSSGLMSASEAELGGPLHGLAPGAQTHAHAHGLQYIPRPANTCLSPRGGAAGAGAAPPNGGAAREAVVATPAVPQYLKPGQGPAMVQPPTAGHVPNPGGNVLMHTYHTPCAGVAGVAPATVTQSSTNASFMAHEGKMIEDAAMHEAYVRVITPEHSPSEETEDVCYMLQEAMELRRKWLFKPVLSPEQLSHLAEAKELSDCIGDPFRWTPAPCKPDWHFRMVDGVYCVWDGAATAAAPAPEARGTPPPPDLQTAWLTPPGTAVDFFSDMHWLLRVSALGNVRSFTHHRLLLLEQKFNLHVMLNSDKEFLAQKSAPHRDFYNVRKVDTHVHHSACMHQKHLLRFMKSKLKKEPDEVVIFRDGKYLTLREVFESLNLTPYDLNVDMLDVHADKNIFQRFDRFNLKYNPFGQSRLREIFIKQDNLLHGRFLAQLTKEVFVDLEASKYQHTEYRISVYGRKPNEWDTLAAWVVQNRLASDNNMWLIQIPRLYNVYKESGIIDNFEELLVNIFEPLFEVTKDPESHPQLHLFLKGVSGFDLVDDESKPERRPNKHMPSPAAWNTKYNPSFAYYVYYMYANLFTLNKLREARGLNTFSLRPHSGEAGDVDHLAVTFMAAENIAHGINLRKSPSMQYLYYLAQVGLCMSPLSNNFIFLDYHRNPFPTFFARGLSVSLSTDDPLQIHLTKEPLVEEYSVAAQVWKLSATDLCEIARNSVLHSGYPHQVKMHWVHTKYWKMGPEGNDIQKTNVPALRMRFRKDCHTEEVTLLQSGASAHANRLRERKPKD</sequence>
<keyword evidence="6 11" id="KW-0862">Zinc</keyword>
<feature type="binding site" evidence="11">
    <location>
        <position position="507"/>
    </location>
    <ligand>
        <name>Zn(2+)</name>
        <dbReference type="ChEBI" id="CHEBI:29105"/>
        <note>catalytic</note>
    </ligand>
</feature>
<feature type="transmembrane region" description="Helical" evidence="13">
    <location>
        <begin position="12"/>
        <end position="33"/>
    </location>
</feature>
<dbReference type="GO" id="GO:0032264">
    <property type="term" value="P:IMP salvage"/>
    <property type="evidence" value="ECO:0007669"/>
    <property type="project" value="UniProtKB-UniPathway"/>
</dbReference>
<evidence type="ECO:0000256" key="9">
    <source>
        <dbReference type="PIRSR" id="PIRSR606329-1"/>
    </source>
</evidence>